<dbReference type="EMBL" id="CM003380">
    <property type="protein sequence ID" value="KOM55116.1"/>
    <property type="molecule type" value="Genomic_DNA"/>
</dbReference>
<name>A0A0L9VJ90_PHAAN</name>
<sequence>MVAFLAPGRAAHKVEGFISTERFRRSDRGKVLGCRMVVLGENQQQRAMEPWEELDIDESDLDSFIRRCNSNNSVIPGLAGVIEAAMLN</sequence>
<reference evidence="2" key="1">
    <citation type="journal article" date="2015" name="Proc. Natl. Acad. Sci. U.S.A.">
        <title>Genome sequencing of adzuki bean (Vigna angularis) provides insight into high starch and low fat accumulation and domestication.</title>
        <authorList>
            <person name="Yang K."/>
            <person name="Tian Z."/>
            <person name="Chen C."/>
            <person name="Luo L."/>
            <person name="Zhao B."/>
            <person name="Wang Z."/>
            <person name="Yu L."/>
            <person name="Li Y."/>
            <person name="Sun Y."/>
            <person name="Li W."/>
            <person name="Chen Y."/>
            <person name="Li Y."/>
            <person name="Zhang Y."/>
            <person name="Ai D."/>
            <person name="Zhao J."/>
            <person name="Shang C."/>
            <person name="Ma Y."/>
            <person name="Wu B."/>
            <person name="Wang M."/>
            <person name="Gao L."/>
            <person name="Sun D."/>
            <person name="Zhang P."/>
            <person name="Guo F."/>
            <person name="Wang W."/>
            <person name="Li Y."/>
            <person name="Wang J."/>
            <person name="Varshney R.K."/>
            <person name="Wang J."/>
            <person name="Ling H.Q."/>
            <person name="Wan P."/>
        </authorList>
    </citation>
    <scope>NUCLEOTIDE SEQUENCE</scope>
    <source>
        <strain evidence="2">cv. Jingnong 6</strain>
    </source>
</reference>
<dbReference type="Gramene" id="KOM55116">
    <property type="protein sequence ID" value="KOM55116"/>
    <property type="gene ID" value="LR48_Vigan10g100800"/>
</dbReference>
<proteinExistence type="predicted"/>
<protein>
    <submittedName>
        <fullName evidence="1">Uncharacterized protein</fullName>
    </submittedName>
</protein>
<evidence type="ECO:0000313" key="1">
    <source>
        <dbReference type="EMBL" id="KOM55116.1"/>
    </source>
</evidence>
<organism evidence="1 2">
    <name type="scientific">Phaseolus angularis</name>
    <name type="common">Azuki bean</name>
    <name type="synonym">Vigna angularis</name>
    <dbReference type="NCBI Taxonomy" id="3914"/>
    <lineage>
        <taxon>Eukaryota</taxon>
        <taxon>Viridiplantae</taxon>
        <taxon>Streptophyta</taxon>
        <taxon>Embryophyta</taxon>
        <taxon>Tracheophyta</taxon>
        <taxon>Spermatophyta</taxon>
        <taxon>Magnoliopsida</taxon>
        <taxon>eudicotyledons</taxon>
        <taxon>Gunneridae</taxon>
        <taxon>Pentapetalae</taxon>
        <taxon>rosids</taxon>
        <taxon>fabids</taxon>
        <taxon>Fabales</taxon>
        <taxon>Fabaceae</taxon>
        <taxon>Papilionoideae</taxon>
        <taxon>50 kb inversion clade</taxon>
        <taxon>NPAAA clade</taxon>
        <taxon>indigoferoid/millettioid clade</taxon>
        <taxon>Phaseoleae</taxon>
        <taxon>Vigna</taxon>
    </lineage>
</organism>
<dbReference type="Proteomes" id="UP000053144">
    <property type="component" value="Chromosome 10"/>
</dbReference>
<gene>
    <name evidence="1" type="ORF">LR48_Vigan10g100800</name>
</gene>
<accession>A0A0L9VJ90</accession>
<dbReference type="AlphaFoldDB" id="A0A0L9VJ90"/>
<evidence type="ECO:0000313" key="2">
    <source>
        <dbReference type="Proteomes" id="UP000053144"/>
    </source>
</evidence>